<organism evidence="8 9">
    <name type="scientific">candidate division WOR_3 bacterium SM23_60</name>
    <dbReference type="NCBI Taxonomy" id="1703780"/>
    <lineage>
        <taxon>Bacteria</taxon>
        <taxon>Bacteria division WOR-3</taxon>
    </lineage>
</organism>
<keyword evidence="6" id="KW-0411">Iron-sulfur</keyword>
<sequence length="230" mass="26494">MIETSLIDWDGKLTTVLFFDKCNFMCPFCQNWDLILHPEKYPAIQWQDIEKKLTSRENWIDGVVLTGGEPLCYHDEVVDLATKIKTLGMLVKLDTNGAYPKKLQKLIDEKMVDYVALDVKAPLDERYSIATGRKISAEIIGKSIDILKTEKVDYEFRTTCVPRLIDESAIETIGESVKGARLWVLQQYLPENAYEQEFRGLPQVTESQMKNLLRIASKYVKSVKWRGQTH</sequence>
<evidence type="ECO:0000256" key="2">
    <source>
        <dbReference type="ARBA" id="ARBA00022485"/>
    </source>
</evidence>
<comment type="cofactor">
    <cofactor evidence="1">
        <name>[4Fe-4S] cluster</name>
        <dbReference type="ChEBI" id="CHEBI:49883"/>
    </cofactor>
</comment>
<dbReference type="AlphaFoldDB" id="A0A0S8GL99"/>
<dbReference type="SFLD" id="SFLDS00029">
    <property type="entry name" value="Radical_SAM"/>
    <property type="match status" value="1"/>
</dbReference>
<dbReference type="InterPro" id="IPR007197">
    <property type="entry name" value="rSAM"/>
</dbReference>
<evidence type="ECO:0000256" key="5">
    <source>
        <dbReference type="ARBA" id="ARBA00023004"/>
    </source>
</evidence>
<keyword evidence="3" id="KW-0949">S-adenosyl-L-methionine</keyword>
<keyword evidence="5" id="KW-0408">Iron</keyword>
<dbReference type="InterPro" id="IPR012840">
    <property type="entry name" value="NrdG2"/>
</dbReference>
<evidence type="ECO:0000256" key="3">
    <source>
        <dbReference type="ARBA" id="ARBA00022691"/>
    </source>
</evidence>
<comment type="caution">
    <text evidence="8">The sequence shown here is derived from an EMBL/GenBank/DDBJ whole genome shotgun (WGS) entry which is preliminary data.</text>
</comment>
<dbReference type="NCBIfam" id="TIGR02495">
    <property type="entry name" value="NrdG2"/>
    <property type="match status" value="1"/>
</dbReference>
<name>A0A0S8GL99_UNCW3</name>
<gene>
    <name evidence="8" type="ORF">AMJ87_00630</name>
</gene>
<dbReference type="InterPro" id="IPR013785">
    <property type="entry name" value="Aldolase_TIM"/>
</dbReference>
<dbReference type="SUPFAM" id="SSF102114">
    <property type="entry name" value="Radical SAM enzymes"/>
    <property type="match status" value="1"/>
</dbReference>
<accession>A0A0S8GL99</accession>
<dbReference type="GO" id="GO:0051539">
    <property type="term" value="F:4 iron, 4 sulfur cluster binding"/>
    <property type="evidence" value="ECO:0007669"/>
    <property type="project" value="UniProtKB-KW"/>
</dbReference>
<dbReference type="PROSITE" id="PS51918">
    <property type="entry name" value="RADICAL_SAM"/>
    <property type="match status" value="1"/>
</dbReference>
<dbReference type="PANTHER" id="PTHR30352:SF13">
    <property type="entry name" value="GLYCYL-RADICAL ENZYME ACTIVATING ENZYME YJJW-RELATED"/>
    <property type="match status" value="1"/>
</dbReference>
<reference evidence="8 9" key="1">
    <citation type="journal article" date="2015" name="Microbiome">
        <title>Genomic resolution of linkages in carbon, nitrogen, and sulfur cycling among widespread estuary sediment bacteria.</title>
        <authorList>
            <person name="Baker B.J."/>
            <person name="Lazar C.S."/>
            <person name="Teske A.P."/>
            <person name="Dick G.J."/>
        </authorList>
    </citation>
    <scope>NUCLEOTIDE SEQUENCE [LARGE SCALE GENOMIC DNA]</scope>
    <source>
        <strain evidence="8">SM23_60</strain>
    </source>
</reference>
<dbReference type="PANTHER" id="PTHR30352">
    <property type="entry name" value="PYRUVATE FORMATE-LYASE-ACTIVATING ENZYME"/>
    <property type="match status" value="1"/>
</dbReference>
<protein>
    <recommendedName>
        <fullName evidence="7">Radical SAM core domain-containing protein</fullName>
    </recommendedName>
</protein>
<dbReference type="CDD" id="cd01335">
    <property type="entry name" value="Radical_SAM"/>
    <property type="match status" value="1"/>
</dbReference>
<dbReference type="Pfam" id="PF04055">
    <property type="entry name" value="Radical_SAM"/>
    <property type="match status" value="1"/>
</dbReference>
<dbReference type="GO" id="GO:0046872">
    <property type="term" value="F:metal ion binding"/>
    <property type="evidence" value="ECO:0007669"/>
    <property type="project" value="UniProtKB-KW"/>
</dbReference>
<evidence type="ECO:0000256" key="4">
    <source>
        <dbReference type="ARBA" id="ARBA00022723"/>
    </source>
</evidence>
<keyword evidence="4" id="KW-0479">Metal-binding</keyword>
<dbReference type="SFLD" id="SFLDG01094">
    <property type="entry name" value="Uncharacterised_Radical_SAM_Su"/>
    <property type="match status" value="1"/>
</dbReference>
<dbReference type="EMBL" id="LJUO01000003">
    <property type="protein sequence ID" value="KPK73779.1"/>
    <property type="molecule type" value="Genomic_DNA"/>
</dbReference>
<evidence type="ECO:0000256" key="6">
    <source>
        <dbReference type="ARBA" id="ARBA00023014"/>
    </source>
</evidence>
<proteinExistence type="predicted"/>
<dbReference type="PATRIC" id="fig|1703780.3.peg.2853"/>
<evidence type="ECO:0000259" key="7">
    <source>
        <dbReference type="PROSITE" id="PS51918"/>
    </source>
</evidence>
<evidence type="ECO:0000313" key="9">
    <source>
        <dbReference type="Proteomes" id="UP000051096"/>
    </source>
</evidence>
<dbReference type="Proteomes" id="UP000051096">
    <property type="component" value="Unassembled WGS sequence"/>
</dbReference>
<dbReference type="GO" id="GO:0003824">
    <property type="term" value="F:catalytic activity"/>
    <property type="evidence" value="ECO:0007669"/>
    <property type="project" value="InterPro"/>
</dbReference>
<evidence type="ECO:0000256" key="1">
    <source>
        <dbReference type="ARBA" id="ARBA00001966"/>
    </source>
</evidence>
<dbReference type="InterPro" id="IPR034457">
    <property type="entry name" value="Organic_radical-activating"/>
</dbReference>
<evidence type="ECO:0000313" key="8">
    <source>
        <dbReference type="EMBL" id="KPK73779.1"/>
    </source>
</evidence>
<dbReference type="InterPro" id="IPR058240">
    <property type="entry name" value="rSAM_sf"/>
</dbReference>
<keyword evidence="2" id="KW-0004">4Fe-4S</keyword>
<feature type="domain" description="Radical SAM core" evidence="7">
    <location>
        <begin position="8"/>
        <end position="224"/>
    </location>
</feature>
<dbReference type="Gene3D" id="3.20.20.70">
    <property type="entry name" value="Aldolase class I"/>
    <property type="match status" value="1"/>
</dbReference>